<accession>A0ABU0LF96</accession>
<proteinExistence type="predicted"/>
<evidence type="ECO:0000313" key="2">
    <source>
        <dbReference type="EMBL" id="MDQ0505799.1"/>
    </source>
</evidence>
<sequence>MDAMLGGQLRYRLFPAERLQGHLRLAIRGMPLPFPRRSSVPQAEPSLAPRPIFGDHSHPRGLREHLSN</sequence>
<evidence type="ECO:0000313" key="3">
    <source>
        <dbReference type="Proteomes" id="UP001241747"/>
    </source>
</evidence>
<comment type="caution">
    <text evidence="2">The sequence shown here is derived from an EMBL/GenBank/DDBJ whole genome shotgun (WGS) entry which is preliminary data.</text>
</comment>
<organism evidence="2 3">
    <name type="scientific">Xanthobacter agilis</name>
    <dbReference type="NCBI Taxonomy" id="47492"/>
    <lineage>
        <taxon>Bacteria</taxon>
        <taxon>Pseudomonadati</taxon>
        <taxon>Pseudomonadota</taxon>
        <taxon>Alphaproteobacteria</taxon>
        <taxon>Hyphomicrobiales</taxon>
        <taxon>Xanthobacteraceae</taxon>
        <taxon>Xanthobacter</taxon>
    </lineage>
</organism>
<dbReference type="EMBL" id="JAUSVY010000005">
    <property type="protein sequence ID" value="MDQ0505799.1"/>
    <property type="molecule type" value="Genomic_DNA"/>
</dbReference>
<reference evidence="2 3" key="1">
    <citation type="submission" date="2023-07" db="EMBL/GenBank/DDBJ databases">
        <title>Genomic Encyclopedia of Type Strains, Phase IV (KMG-IV): sequencing the most valuable type-strain genomes for metagenomic binning, comparative biology and taxonomic classification.</title>
        <authorList>
            <person name="Goeker M."/>
        </authorList>
    </citation>
    <scope>NUCLEOTIDE SEQUENCE [LARGE SCALE GENOMIC DNA]</scope>
    <source>
        <strain evidence="2 3">DSM 3770</strain>
    </source>
</reference>
<dbReference type="Proteomes" id="UP001241747">
    <property type="component" value="Unassembled WGS sequence"/>
</dbReference>
<evidence type="ECO:0000256" key="1">
    <source>
        <dbReference type="SAM" id="MobiDB-lite"/>
    </source>
</evidence>
<protein>
    <submittedName>
        <fullName evidence="2">Uncharacterized protein</fullName>
    </submittedName>
</protein>
<name>A0ABU0LF96_XANAG</name>
<feature type="compositionally biased region" description="Basic and acidic residues" evidence="1">
    <location>
        <begin position="53"/>
        <end position="68"/>
    </location>
</feature>
<feature type="region of interest" description="Disordered" evidence="1">
    <location>
        <begin position="34"/>
        <end position="68"/>
    </location>
</feature>
<gene>
    <name evidence="2" type="ORF">QOZ94_002599</name>
</gene>
<keyword evidence="3" id="KW-1185">Reference proteome</keyword>